<dbReference type="Proteomes" id="UP000234341">
    <property type="component" value="Unassembled WGS sequence"/>
</dbReference>
<dbReference type="AlphaFoldDB" id="A0A2N5C5D1"/>
<proteinExistence type="predicted"/>
<dbReference type="EMBL" id="PJRP01000017">
    <property type="protein sequence ID" value="PLP97429.1"/>
    <property type="molecule type" value="Genomic_DNA"/>
</dbReference>
<name>A0A2N5C5D1_9BURK</name>
<gene>
    <name evidence="1" type="ORF">CYJ10_26670</name>
</gene>
<protein>
    <submittedName>
        <fullName evidence="1">Purine-nucleoside phosphorylase</fullName>
    </submittedName>
</protein>
<comment type="caution">
    <text evidence="1">The sequence shown here is derived from an EMBL/GenBank/DDBJ whole genome shotgun (WGS) entry which is preliminary data.</text>
</comment>
<evidence type="ECO:0000313" key="2">
    <source>
        <dbReference type="Proteomes" id="UP000234341"/>
    </source>
</evidence>
<dbReference type="InterPro" id="IPR025421">
    <property type="entry name" value="DUF4148"/>
</dbReference>
<reference evidence="1 2" key="1">
    <citation type="submission" date="2017-12" db="EMBL/GenBank/DDBJ databases">
        <title>Genome sequence of the active heterotrophic nitrifier-denitrifier, Cupriavidus pauculus UM1.</title>
        <authorList>
            <person name="Putonti C."/>
            <person name="Castignetti D."/>
        </authorList>
    </citation>
    <scope>NUCLEOTIDE SEQUENCE [LARGE SCALE GENOMIC DNA]</scope>
    <source>
        <strain evidence="1 2">UM1</strain>
    </source>
</reference>
<accession>A0A2N5C5D1</accession>
<dbReference type="Pfam" id="PF13663">
    <property type="entry name" value="DUF4148"/>
    <property type="match status" value="1"/>
</dbReference>
<evidence type="ECO:0000313" key="1">
    <source>
        <dbReference type="EMBL" id="PLP97429.1"/>
    </source>
</evidence>
<organism evidence="1 2">
    <name type="scientific">Cupriavidus pauculus</name>
    <dbReference type="NCBI Taxonomy" id="82633"/>
    <lineage>
        <taxon>Bacteria</taxon>
        <taxon>Pseudomonadati</taxon>
        <taxon>Pseudomonadota</taxon>
        <taxon>Betaproteobacteria</taxon>
        <taxon>Burkholderiales</taxon>
        <taxon>Burkholderiaceae</taxon>
        <taxon>Cupriavidus</taxon>
    </lineage>
</organism>
<sequence>MHSCHLGSIFISPKPQEDSVKAHPIIRGVIFGIAMTTALVAIAQTEKESIPVTREQVQKELVKIEAAGYDPHRDSSAYPADLQDAESRAAAAINPAAAPTPATRRR</sequence>
<dbReference type="OrthoDB" id="9111896at2"/>